<organism evidence="2 3">
    <name type="scientific">Streptococcus suis</name>
    <dbReference type="NCBI Taxonomy" id="1307"/>
    <lineage>
        <taxon>Bacteria</taxon>
        <taxon>Bacillati</taxon>
        <taxon>Bacillota</taxon>
        <taxon>Bacilli</taxon>
        <taxon>Lactobacillales</taxon>
        <taxon>Streptococcaceae</taxon>
        <taxon>Streptococcus</taxon>
    </lineage>
</organism>
<feature type="domain" description="DUF3885" evidence="1">
    <location>
        <begin position="12"/>
        <end position="193"/>
    </location>
</feature>
<name>A0A116QU46_STRSU</name>
<protein>
    <recommendedName>
        <fullName evidence="1">DUF3885 domain-containing protein</fullName>
    </recommendedName>
</protein>
<reference evidence="2 3" key="1">
    <citation type="submission" date="2016-02" db="EMBL/GenBank/DDBJ databases">
        <authorList>
            <consortium name="Pathogen Informatics"/>
        </authorList>
    </citation>
    <scope>NUCLEOTIDE SEQUENCE [LARGE SCALE GENOMIC DNA]</scope>
    <source>
        <strain evidence="2 3">LSS44</strain>
    </source>
</reference>
<accession>A0A116QU46</accession>
<evidence type="ECO:0000313" key="3">
    <source>
        <dbReference type="Proteomes" id="UP000072083"/>
    </source>
</evidence>
<dbReference type="RefSeq" id="WP_044759692.1">
    <property type="nucleotide sequence ID" value="NZ_CEEJ01000153.1"/>
</dbReference>
<dbReference type="Pfam" id="PF13021">
    <property type="entry name" value="DUF3885"/>
    <property type="match status" value="1"/>
</dbReference>
<dbReference type="AlphaFoldDB" id="A0A116QU46"/>
<dbReference type="EMBL" id="FIGZ01000003">
    <property type="protein sequence ID" value="CYU63422.1"/>
    <property type="molecule type" value="Genomic_DNA"/>
</dbReference>
<proteinExistence type="predicted"/>
<sequence length="216" mass="25307">MELNRWLKSFQLKDNQLVGPFFYGTPLALRFEIGPADEAEELPRVIYLERAYACAVELFEQASSEYGYVLLSFLREEDRDIDTYLWHFSSKFNFDKVPEPELIEVEDGTGDVLVFERYLFPVTDQDLNALLREIVRADHGGFNYLSSSVLFLSSQDNIIYHCYDDRGVDIAVLDDDKRLELFTDRHDLLFDYDMEEMERRVRGEEITTKGDIPSLR</sequence>
<dbReference type="Proteomes" id="UP000072083">
    <property type="component" value="Unassembled WGS sequence"/>
</dbReference>
<dbReference type="InterPro" id="IPR024976">
    <property type="entry name" value="DUF3885"/>
</dbReference>
<gene>
    <name evidence="2" type="ORF">ERS132406_00461</name>
</gene>
<evidence type="ECO:0000259" key="1">
    <source>
        <dbReference type="Pfam" id="PF13021"/>
    </source>
</evidence>
<evidence type="ECO:0000313" key="2">
    <source>
        <dbReference type="EMBL" id="CYU63422.1"/>
    </source>
</evidence>